<dbReference type="EMBL" id="MCFC01000002">
    <property type="protein sequence ID" value="ORY35057.1"/>
    <property type="molecule type" value="Genomic_DNA"/>
</dbReference>
<dbReference type="PANTHER" id="PTHR31082">
    <property type="entry name" value="PHEROMONE-REGULATED MEMBRANE PROTEIN 10"/>
    <property type="match status" value="1"/>
</dbReference>
<name>A0A1Y2BKB7_9TREE</name>
<comment type="similarity">
    <text evidence="5">Belongs to the ThrE exporter (TC 2.A.79) family.</text>
</comment>
<proteinExistence type="inferred from homology"/>
<evidence type="ECO:0000256" key="4">
    <source>
        <dbReference type="ARBA" id="ARBA00023136"/>
    </source>
</evidence>
<evidence type="ECO:0000313" key="10">
    <source>
        <dbReference type="EMBL" id="ORY35057.1"/>
    </source>
</evidence>
<feature type="transmembrane region" description="Helical" evidence="7">
    <location>
        <begin position="577"/>
        <end position="599"/>
    </location>
</feature>
<dbReference type="GO" id="GO:0016020">
    <property type="term" value="C:membrane"/>
    <property type="evidence" value="ECO:0007669"/>
    <property type="project" value="UniProtKB-SubCell"/>
</dbReference>
<evidence type="ECO:0008006" key="12">
    <source>
        <dbReference type="Google" id="ProtNLM"/>
    </source>
</evidence>
<feature type="domain" description="Threonine/Serine exporter ThrE" evidence="9">
    <location>
        <begin position="795"/>
        <end position="936"/>
    </location>
</feature>
<evidence type="ECO:0000256" key="1">
    <source>
        <dbReference type="ARBA" id="ARBA00004141"/>
    </source>
</evidence>
<keyword evidence="4 7" id="KW-0472">Membrane</keyword>
<feature type="transmembrane region" description="Helical" evidence="7">
    <location>
        <begin position="660"/>
        <end position="680"/>
    </location>
</feature>
<dbReference type="InParanoid" id="A0A1Y2BKB7"/>
<feature type="transmembrane region" description="Helical" evidence="7">
    <location>
        <begin position="818"/>
        <end position="835"/>
    </location>
</feature>
<dbReference type="AlphaFoldDB" id="A0A1Y2BKB7"/>
<reference evidence="10 11" key="1">
    <citation type="submission" date="2016-07" db="EMBL/GenBank/DDBJ databases">
        <title>Pervasive Adenine N6-methylation of Active Genes in Fungi.</title>
        <authorList>
            <consortium name="DOE Joint Genome Institute"/>
            <person name="Mondo S.J."/>
            <person name="Dannebaum R.O."/>
            <person name="Kuo R.C."/>
            <person name="Labutti K."/>
            <person name="Haridas S."/>
            <person name="Kuo A."/>
            <person name="Salamov A."/>
            <person name="Ahrendt S.R."/>
            <person name="Lipzen A."/>
            <person name="Sullivan W."/>
            <person name="Andreopoulos W.B."/>
            <person name="Clum A."/>
            <person name="Lindquist E."/>
            <person name="Daum C."/>
            <person name="Ramamoorthy G.K."/>
            <person name="Gryganskyi A."/>
            <person name="Culley D."/>
            <person name="Magnuson J.K."/>
            <person name="James T.Y."/>
            <person name="O'Malley M.A."/>
            <person name="Stajich J.E."/>
            <person name="Spatafora J.W."/>
            <person name="Visel A."/>
            <person name="Grigoriev I.V."/>
        </authorList>
    </citation>
    <scope>NUCLEOTIDE SEQUENCE [LARGE SCALE GENOMIC DNA]</scope>
    <source>
        <strain evidence="10 11">68-887.2</strain>
    </source>
</reference>
<accession>A0A1Y2BKB7</accession>
<dbReference type="InterPro" id="IPR051361">
    <property type="entry name" value="ThrE/Ser_Exporter"/>
</dbReference>
<feature type="transmembrane region" description="Helical" evidence="7">
    <location>
        <begin position="913"/>
        <end position="939"/>
    </location>
</feature>
<evidence type="ECO:0000256" key="7">
    <source>
        <dbReference type="SAM" id="Phobius"/>
    </source>
</evidence>
<feature type="compositionally biased region" description="Low complexity" evidence="6">
    <location>
        <begin position="243"/>
        <end position="263"/>
    </location>
</feature>
<dbReference type="Pfam" id="PF06738">
    <property type="entry name" value="ThrE"/>
    <property type="match status" value="1"/>
</dbReference>
<dbReference type="OrthoDB" id="413008at2759"/>
<feature type="compositionally biased region" description="Low complexity" evidence="6">
    <location>
        <begin position="35"/>
        <end position="53"/>
    </location>
</feature>
<keyword evidence="3 7" id="KW-1133">Transmembrane helix</keyword>
<feature type="region of interest" description="Disordered" evidence="6">
    <location>
        <begin position="231"/>
        <end position="300"/>
    </location>
</feature>
<dbReference type="GO" id="GO:0022857">
    <property type="term" value="F:transmembrane transporter activity"/>
    <property type="evidence" value="ECO:0007669"/>
    <property type="project" value="InterPro"/>
</dbReference>
<feature type="compositionally biased region" description="Pro residues" evidence="6">
    <location>
        <begin position="1"/>
        <end position="15"/>
    </location>
</feature>
<protein>
    <recommendedName>
        <fullName evidence="12">Threonine/serine exporter-like N-terminal domain-containing protein</fullName>
    </recommendedName>
</protein>
<comment type="caution">
    <text evidence="10">The sequence shown here is derived from an EMBL/GenBank/DDBJ whole genome shotgun (WGS) entry which is preliminary data.</text>
</comment>
<feature type="compositionally biased region" description="Basic residues" evidence="6">
    <location>
        <begin position="441"/>
        <end position="453"/>
    </location>
</feature>
<gene>
    <name evidence="10" type="ORF">BCR39DRAFT_516439</name>
</gene>
<evidence type="ECO:0000313" key="11">
    <source>
        <dbReference type="Proteomes" id="UP000193986"/>
    </source>
</evidence>
<sequence length="951" mass="103333">MSRSPSPSPRGPGPPEGASGGPDSNDDSQFPPISMPSSTAVSSASSRTPSPSQHHSHRPSRDPADRMAPVQAPMASEEELQGTSGPTHEPQDEIAEEANKVLEAEREETLAEKPGSRRRSDLLKVHWNKRQRGGESESEEEHPRQAARRMVRQMTGRSSSNASLPRPDEDAVSITSSASSSHHSHRRRRSNASGSEESSDGDDVGARPRGVLSSLLHLNAADVRAAGKGSFKALRQGRRRHSSLFSAKSSRSRSSFDSQPSSRRTSESEYTSDDDRSTVFDQPVRRSRWKNAIPPRSQDLNEPYIPSAHFSSPLTPAANVTIAQNFRRFVSQHASPATWFGSPSNAPEETATYRSVAALIITTTGLAGVASPTLAHIAPAAGSEAENSAGERKLCWYDGVAEGQAREEDYDMWEQEEQRGSQNGDEGGDFMEKALEEGRMKNRPNRKRRRGKRTQREMAITKHVANIIQRKRFIELLAIAVVNFGAPAHSVESWLEATADILQVDASFIYFPSVLIIAFRDSDVHSTDISFVRPKGGLELYRLSLVHEVYRRVVHDEMSAAQGCRVLRRITRRTIPYSRVTLILIAAIASATAAGVAFSGSFIDILMSGVLGSILAIIQFTIGQKHDLVSRIFEIAIAGILSFISRGLGSTKYFCYQSLASASIVLILPGWYICLGALELGSRNVVAGAIRIVWAIVYTLFLSFGLSIGSQIWDAFGPAQLSADDISTSGSSLQSVTIQGSFTSNSSSWDQTFNNGTFTFQNGTSAATQATTVACYRNPNWDYWWYVKPSAWWLFLLVPVFAFSLAIWFRAAWNSRDMLVMVVVASAGYVVNYFLSEQIDQTNVVSAVAAFTVGVLGNLYSRIGGGSAFPSMVVGILLEVPNAIAAAGGLSASSSDSSSDSSSSDTSSQINTAVIVSIRMVQVGIGLAIGLFVAALVVYPFGKKRRYIFSY</sequence>
<comment type="subcellular location">
    <subcellularLocation>
        <location evidence="1">Membrane</location>
        <topology evidence="1">Multi-pass membrane protein</topology>
    </subcellularLocation>
</comment>
<feature type="transmembrane region" description="Helical" evidence="7">
    <location>
        <begin position="629"/>
        <end position="648"/>
    </location>
</feature>
<feature type="transmembrane region" description="Helical" evidence="7">
    <location>
        <begin position="692"/>
        <end position="713"/>
    </location>
</feature>
<evidence type="ECO:0000256" key="6">
    <source>
        <dbReference type="SAM" id="MobiDB-lite"/>
    </source>
</evidence>
<keyword evidence="2 7" id="KW-0812">Transmembrane</keyword>
<feature type="region of interest" description="Disordered" evidence="6">
    <location>
        <begin position="1"/>
        <end position="208"/>
    </location>
</feature>
<dbReference type="Proteomes" id="UP000193986">
    <property type="component" value="Unassembled WGS sequence"/>
</dbReference>
<feature type="transmembrane region" description="Helical" evidence="7">
    <location>
        <begin position="791"/>
        <end position="811"/>
    </location>
</feature>
<evidence type="ECO:0000259" key="8">
    <source>
        <dbReference type="Pfam" id="PF06738"/>
    </source>
</evidence>
<feature type="domain" description="Threonine/serine exporter-like N-terminal" evidence="8">
    <location>
        <begin position="473"/>
        <end position="712"/>
    </location>
</feature>
<organism evidence="10 11">
    <name type="scientific">Naematelia encephala</name>
    <dbReference type="NCBI Taxonomy" id="71784"/>
    <lineage>
        <taxon>Eukaryota</taxon>
        <taxon>Fungi</taxon>
        <taxon>Dikarya</taxon>
        <taxon>Basidiomycota</taxon>
        <taxon>Agaricomycotina</taxon>
        <taxon>Tremellomycetes</taxon>
        <taxon>Tremellales</taxon>
        <taxon>Naemateliaceae</taxon>
        <taxon>Naematelia</taxon>
    </lineage>
</organism>
<dbReference type="InterPro" id="IPR024528">
    <property type="entry name" value="ThrE_2"/>
</dbReference>
<dbReference type="Pfam" id="PF12821">
    <property type="entry name" value="ThrE_2"/>
    <property type="match status" value="1"/>
</dbReference>
<dbReference type="InterPro" id="IPR010619">
    <property type="entry name" value="ThrE-like_N"/>
</dbReference>
<evidence type="ECO:0000256" key="2">
    <source>
        <dbReference type="ARBA" id="ARBA00022692"/>
    </source>
</evidence>
<evidence type="ECO:0000256" key="5">
    <source>
        <dbReference type="ARBA" id="ARBA00034125"/>
    </source>
</evidence>
<feature type="compositionally biased region" description="Basic and acidic residues" evidence="6">
    <location>
        <begin position="430"/>
        <end position="440"/>
    </location>
</feature>
<keyword evidence="11" id="KW-1185">Reference proteome</keyword>
<feature type="transmembrane region" description="Helical" evidence="7">
    <location>
        <begin position="605"/>
        <end position="622"/>
    </location>
</feature>
<dbReference type="PANTHER" id="PTHR31082:SF4">
    <property type="entry name" value="PHEROMONE-REGULATED MEMBRANE PROTEIN 10"/>
    <property type="match status" value="1"/>
</dbReference>
<feature type="transmembrane region" description="Helical" evidence="7">
    <location>
        <begin position="841"/>
        <end position="860"/>
    </location>
</feature>
<evidence type="ECO:0000259" key="9">
    <source>
        <dbReference type="Pfam" id="PF12821"/>
    </source>
</evidence>
<feature type="compositionally biased region" description="Basic and acidic residues" evidence="6">
    <location>
        <begin position="97"/>
        <end position="124"/>
    </location>
</feature>
<evidence type="ECO:0000256" key="3">
    <source>
        <dbReference type="ARBA" id="ARBA00022989"/>
    </source>
</evidence>
<feature type="region of interest" description="Disordered" evidence="6">
    <location>
        <begin position="407"/>
        <end position="456"/>
    </location>
</feature>